<dbReference type="SUPFAM" id="SSF53254">
    <property type="entry name" value="Phosphoglycerate mutase-like"/>
    <property type="match status" value="1"/>
</dbReference>
<evidence type="ECO:0000256" key="5">
    <source>
        <dbReference type="ARBA" id="ARBA00041499"/>
    </source>
</evidence>
<dbReference type="AlphaFoldDB" id="E4X577"/>
<dbReference type="EMBL" id="FN653025">
    <property type="protein sequence ID" value="CBY18446.1"/>
    <property type="molecule type" value="Genomic_DNA"/>
</dbReference>
<evidence type="ECO:0000256" key="6">
    <source>
        <dbReference type="SAM" id="Phobius"/>
    </source>
</evidence>
<evidence type="ECO:0000256" key="3">
    <source>
        <dbReference type="ARBA" id="ARBA00036311"/>
    </source>
</evidence>
<reference evidence="7" key="1">
    <citation type="journal article" date="2010" name="Science">
        <title>Plasticity of animal genome architecture unmasked by rapid evolution of a pelagic tunicate.</title>
        <authorList>
            <person name="Denoeud F."/>
            <person name="Henriet S."/>
            <person name="Mungpakdee S."/>
            <person name="Aury J.M."/>
            <person name="Da Silva C."/>
            <person name="Brinkmann H."/>
            <person name="Mikhaleva J."/>
            <person name="Olsen L.C."/>
            <person name="Jubin C."/>
            <person name="Canestro C."/>
            <person name="Bouquet J.M."/>
            <person name="Danks G."/>
            <person name="Poulain J."/>
            <person name="Campsteijn C."/>
            <person name="Adamski M."/>
            <person name="Cross I."/>
            <person name="Yadetie F."/>
            <person name="Muffato M."/>
            <person name="Louis A."/>
            <person name="Butcher S."/>
            <person name="Tsagkogeorga G."/>
            <person name="Konrad A."/>
            <person name="Singh S."/>
            <person name="Jensen M.F."/>
            <person name="Cong E.H."/>
            <person name="Eikeseth-Otteraa H."/>
            <person name="Noel B."/>
            <person name="Anthouard V."/>
            <person name="Porcel B.M."/>
            <person name="Kachouri-Lafond R."/>
            <person name="Nishino A."/>
            <person name="Ugolini M."/>
            <person name="Chourrout P."/>
            <person name="Nishida H."/>
            <person name="Aasland R."/>
            <person name="Huzurbazar S."/>
            <person name="Westhof E."/>
            <person name="Delsuc F."/>
            <person name="Lehrach H."/>
            <person name="Reinhardt R."/>
            <person name="Weissenbach J."/>
            <person name="Roy S.W."/>
            <person name="Artiguenave F."/>
            <person name="Postlethwait J.H."/>
            <person name="Manak J.R."/>
            <person name="Thompson E.M."/>
            <person name="Jaillon O."/>
            <person name="Du Pasquier L."/>
            <person name="Boudinot P."/>
            <person name="Liberles D.A."/>
            <person name="Volff J.N."/>
            <person name="Philippe H."/>
            <person name="Lenhard B."/>
            <person name="Roest Crollius H."/>
            <person name="Wincker P."/>
            <person name="Chourrout D."/>
        </authorList>
    </citation>
    <scope>NUCLEOTIDE SEQUENCE [LARGE SCALE GENOMIC DNA]</scope>
</reference>
<gene>
    <name evidence="7" type="ORF">GSOID_T00002307001</name>
</gene>
<keyword evidence="8" id="KW-1185">Reference proteome</keyword>
<keyword evidence="2" id="KW-0378">Hydrolase</keyword>
<evidence type="ECO:0000313" key="7">
    <source>
        <dbReference type="EMBL" id="CBY18446.1"/>
    </source>
</evidence>
<comment type="catalytic activity">
    <reaction evidence="3">
        <text>3-O-[beta-D-GlcA-(1-&gt;3)-beta-D-Gal-(1-&gt;3)-beta-D-Gal-(1-&gt;4)-beta-D-2-O-P-Xyl]-L-seryl-[protein] + H2O = 3-O-(beta-D-GlcA-(1-&gt;3)-beta-D-Gal-(1-&gt;3)-beta-D-Gal-(1-&gt;4)-beta-D-Xyl)-L-seryl-[protein] + phosphate</text>
        <dbReference type="Rhea" id="RHEA:56512"/>
        <dbReference type="Rhea" id="RHEA-COMP:12573"/>
        <dbReference type="Rhea" id="RHEA-COMP:14559"/>
        <dbReference type="ChEBI" id="CHEBI:15377"/>
        <dbReference type="ChEBI" id="CHEBI:43474"/>
        <dbReference type="ChEBI" id="CHEBI:132093"/>
        <dbReference type="ChEBI" id="CHEBI:140495"/>
    </reaction>
</comment>
<evidence type="ECO:0000256" key="4">
    <source>
        <dbReference type="ARBA" id="ARBA00040357"/>
    </source>
</evidence>
<accession>E4X577</accession>
<keyword evidence="6" id="KW-0472">Membrane</keyword>
<evidence type="ECO:0000313" key="8">
    <source>
        <dbReference type="Proteomes" id="UP000001307"/>
    </source>
</evidence>
<dbReference type="Gene3D" id="3.40.50.1240">
    <property type="entry name" value="Phosphoglycerate mutase-like"/>
    <property type="match status" value="1"/>
</dbReference>
<dbReference type="PANTHER" id="PTHR11567:SF110">
    <property type="entry name" value="2-PHOSPHOXYLOSE PHOSPHATASE 1"/>
    <property type="match status" value="1"/>
</dbReference>
<dbReference type="InterPro" id="IPR000560">
    <property type="entry name" value="His_Pase_clade-2"/>
</dbReference>
<dbReference type="Pfam" id="PF00328">
    <property type="entry name" value="His_Phos_2"/>
    <property type="match status" value="1"/>
</dbReference>
<keyword evidence="6" id="KW-0812">Transmembrane</keyword>
<evidence type="ECO:0000256" key="2">
    <source>
        <dbReference type="ARBA" id="ARBA00022801"/>
    </source>
</evidence>
<organism evidence="7">
    <name type="scientific">Oikopleura dioica</name>
    <name type="common">Tunicate</name>
    <dbReference type="NCBI Taxonomy" id="34765"/>
    <lineage>
        <taxon>Eukaryota</taxon>
        <taxon>Metazoa</taxon>
        <taxon>Chordata</taxon>
        <taxon>Tunicata</taxon>
        <taxon>Appendicularia</taxon>
        <taxon>Copelata</taxon>
        <taxon>Oikopleuridae</taxon>
        <taxon>Oikopleura</taxon>
    </lineage>
</organism>
<dbReference type="OrthoDB" id="5821688at2759"/>
<dbReference type="GO" id="GO:0016791">
    <property type="term" value="F:phosphatase activity"/>
    <property type="evidence" value="ECO:0007669"/>
    <property type="project" value="TreeGrafter"/>
</dbReference>
<evidence type="ECO:0000256" key="1">
    <source>
        <dbReference type="ARBA" id="ARBA00005375"/>
    </source>
</evidence>
<comment type="similarity">
    <text evidence="1">Belongs to the histidine acid phosphatase family.</text>
</comment>
<dbReference type="InParanoid" id="E4X577"/>
<feature type="transmembrane region" description="Helical" evidence="6">
    <location>
        <begin position="12"/>
        <end position="31"/>
    </location>
</feature>
<dbReference type="Proteomes" id="UP000001307">
    <property type="component" value="Unassembled WGS sequence"/>
</dbReference>
<protein>
    <recommendedName>
        <fullName evidence="4">2-phosphoxylose phosphatase 1</fullName>
    </recommendedName>
    <alternativeName>
        <fullName evidence="5">Acid phosphatase-like protein 2</fullName>
    </alternativeName>
</protein>
<dbReference type="InterPro" id="IPR050645">
    <property type="entry name" value="Histidine_acid_phosphatase"/>
</dbReference>
<name>E4X577_OIKDI</name>
<dbReference type="CDD" id="cd07061">
    <property type="entry name" value="HP_HAP_like"/>
    <property type="match status" value="1"/>
</dbReference>
<sequence>MGEVRSARESIFYTVVLAATIALLYTFQAEFQDSLPIRFSSYDEIESVFGVLENAEESKYDFESERSCNHTFYELTHGEEGRLDNGTLTGVHIFLRHGHRTAMDSKRAKKTPRNLCDIRSTVKKMMINQKACFTSLLESAMSVYTQSDKCISSQLTALGVEQHKRLGSFLRSRYSSFTPDFAVHSTTYSRTFLSALSFLSTFDKSICTKTAIQPTKDTYFRGEAKPCPSSNLLKKYFKEKTWTNTSIEYRQKLTKLYKDTWLDVIADQLFIESCSSSCFSHRCKTSAKHEKCLTDNDFKNFTSMVASVNYEYFKNENYQRHSYLSVKPLIKRLFSETQSYQIYSGHDLTIGAILSYFDFFPSFRIPFASRVVFEFFEGDSFRVLFNGVQIFPKLLNQTVQIAEFSDEEKFKKLFPSSKSMKDACSKQLIKNFRRRKRHLDS</sequence>
<proteinExistence type="inferred from homology"/>
<dbReference type="InterPro" id="IPR029033">
    <property type="entry name" value="His_PPase_superfam"/>
</dbReference>
<keyword evidence="6" id="KW-1133">Transmembrane helix</keyword>
<dbReference type="PANTHER" id="PTHR11567">
    <property type="entry name" value="ACID PHOSPHATASE-RELATED"/>
    <property type="match status" value="1"/>
</dbReference>